<gene>
    <name evidence="1" type="ORF">EXU30_12790</name>
</gene>
<reference evidence="1 2" key="1">
    <citation type="submission" date="2019-02" db="EMBL/GenBank/DDBJ databases">
        <title>Shewanella sp. D4-2 isolated from Dokdo Island.</title>
        <authorList>
            <person name="Baek K."/>
        </authorList>
    </citation>
    <scope>NUCLEOTIDE SEQUENCE [LARGE SCALE GENOMIC DNA]</scope>
    <source>
        <strain evidence="1 2">D4-2</strain>
    </source>
</reference>
<dbReference type="Pfam" id="PF12305">
    <property type="entry name" value="DUF3630"/>
    <property type="match status" value="1"/>
</dbReference>
<name>A0A411PIV8_9GAMM</name>
<accession>A0A411PIV8</accession>
<dbReference type="EMBL" id="CP036200">
    <property type="protein sequence ID" value="QBF83475.1"/>
    <property type="molecule type" value="Genomic_DNA"/>
</dbReference>
<dbReference type="KEGG" id="smai:EXU30_12790"/>
<dbReference type="RefSeq" id="WP_130600627.1">
    <property type="nucleotide sequence ID" value="NZ_CP036200.1"/>
</dbReference>
<dbReference type="InterPro" id="IPR022080">
    <property type="entry name" value="DUF3630"/>
</dbReference>
<protein>
    <submittedName>
        <fullName evidence="1">DUF3630 family protein</fullName>
    </submittedName>
</protein>
<proteinExistence type="predicted"/>
<dbReference type="AlphaFoldDB" id="A0A411PIV8"/>
<evidence type="ECO:0000313" key="1">
    <source>
        <dbReference type="EMBL" id="QBF83475.1"/>
    </source>
</evidence>
<sequence length="103" mass="12136">MLTIHALKLDTDSQSLILEADVDFDRFEQFAEPLAKALDCQILQRQWGADRHQWRLDFESCALTLEYEFYGNVCWLKAEREQDFEVVSYLASLLQPYLLEMKA</sequence>
<dbReference type="Proteomes" id="UP000291106">
    <property type="component" value="Chromosome"/>
</dbReference>
<dbReference type="OrthoDB" id="6389032at2"/>
<organism evidence="1 2">
    <name type="scientific">Shewanella maritima</name>
    <dbReference type="NCBI Taxonomy" id="2520507"/>
    <lineage>
        <taxon>Bacteria</taxon>
        <taxon>Pseudomonadati</taxon>
        <taxon>Pseudomonadota</taxon>
        <taxon>Gammaproteobacteria</taxon>
        <taxon>Alteromonadales</taxon>
        <taxon>Shewanellaceae</taxon>
        <taxon>Shewanella</taxon>
    </lineage>
</organism>
<keyword evidence="2" id="KW-1185">Reference proteome</keyword>
<evidence type="ECO:0000313" key="2">
    <source>
        <dbReference type="Proteomes" id="UP000291106"/>
    </source>
</evidence>